<comment type="similarity">
    <text evidence="1 7">Belongs to the Lgt family.</text>
</comment>
<comment type="function">
    <text evidence="7">Catalyzes the transfer of the diacylglyceryl group from phosphatidylglycerol to the sulfhydryl group of the N-terminal cysteine of a prolipoprotein, the first step in the formation of mature lipoproteins.</text>
</comment>
<comment type="catalytic activity">
    <reaction evidence="7">
        <text>L-cysteinyl-[prolipoprotein] + a 1,2-diacyl-sn-glycero-3-phospho-(1'-sn-glycerol) = an S-1,2-diacyl-sn-glyceryl-L-cysteinyl-[prolipoprotein] + sn-glycerol 1-phosphate + H(+)</text>
        <dbReference type="Rhea" id="RHEA:56712"/>
        <dbReference type="Rhea" id="RHEA-COMP:14679"/>
        <dbReference type="Rhea" id="RHEA-COMP:14680"/>
        <dbReference type="ChEBI" id="CHEBI:15378"/>
        <dbReference type="ChEBI" id="CHEBI:29950"/>
        <dbReference type="ChEBI" id="CHEBI:57685"/>
        <dbReference type="ChEBI" id="CHEBI:64716"/>
        <dbReference type="ChEBI" id="CHEBI:140658"/>
        <dbReference type="EC" id="2.5.1.145"/>
    </reaction>
</comment>
<dbReference type="Pfam" id="PF01790">
    <property type="entry name" value="LGT"/>
    <property type="match status" value="1"/>
</dbReference>
<evidence type="ECO:0000313" key="8">
    <source>
        <dbReference type="EMBL" id="HIQ83477.1"/>
    </source>
</evidence>
<keyword evidence="3 7" id="KW-0808">Transferase</keyword>
<evidence type="ECO:0000256" key="1">
    <source>
        <dbReference type="ARBA" id="ARBA00007150"/>
    </source>
</evidence>
<keyword evidence="2 7" id="KW-1003">Cell membrane</keyword>
<keyword evidence="5 7" id="KW-1133">Transmembrane helix</keyword>
<evidence type="ECO:0000256" key="5">
    <source>
        <dbReference type="ARBA" id="ARBA00022989"/>
    </source>
</evidence>
<dbReference type="HAMAP" id="MF_01147">
    <property type="entry name" value="Lgt"/>
    <property type="match status" value="1"/>
</dbReference>
<keyword evidence="4 7" id="KW-0812">Transmembrane</keyword>
<comment type="subcellular location">
    <subcellularLocation>
        <location evidence="7">Cell membrane</location>
        <topology evidence="7">Multi-pass membrane protein</topology>
    </subcellularLocation>
</comment>
<evidence type="ECO:0000256" key="4">
    <source>
        <dbReference type="ARBA" id="ARBA00022692"/>
    </source>
</evidence>
<evidence type="ECO:0000313" key="9">
    <source>
        <dbReference type="Proteomes" id="UP000824260"/>
    </source>
</evidence>
<comment type="pathway">
    <text evidence="7">Protein modification; lipoprotein biosynthesis (diacylglyceryl transfer).</text>
</comment>
<dbReference type="GO" id="GO:0005886">
    <property type="term" value="C:plasma membrane"/>
    <property type="evidence" value="ECO:0007669"/>
    <property type="project" value="UniProtKB-SubCell"/>
</dbReference>
<reference evidence="8" key="1">
    <citation type="submission" date="2020-10" db="EMBL/GenBank/DDBJ databases">
        <authorList>
            <person name="Gilroy R."/>
        </authorList>
    </citation>
    <scope>NUCLEOTIDE SEQUENCE</scope>
    <source>
        <strain evidence="8">ChiSjej6B24-2974</strain>
    </source>
</reference>
<feature type="transmembrane region" description="Helical" evidence="7">
    <location>
        <begin position="16"/>
        <end position="35"/>
    </location>
</feature>
<sequence length="257" mass="28777">MVEWTRDALIVGNFSLHYYGMLIALGVLLGVLLAVKREKRLGLPKDTTIDLSLVCVPCALVGARLYYVAFSWDFYKDDLWRIFSVREGGMAIYGGVLAGLLAGWIFSRVRKIPFLSLADLAAPSLALGQAVGRWGNFVNQEAYGYAVTNPALCRFPISVYIEADGCWHLATFFYESVWCFFIVLFILLMERGGRFRQRGDAFLWYLLFYGVERAVVEGLRTDSLMLGPVRVSQVLAAILALGALVALVVRARRRKKA</sequence>
<protein>
    <recommendedName>
        <fullName evidence="7">Phosphatidylglycerol--prolipoprotein diacylglyceryl transferase</fullName>
        <ecNumber evidence="7">2.5.1.145</ecNumber>
    </recommendedName>
</protein>
<dbReference type="PROSITE" id="PS01311">
    <property type="entry name" value="LGT"/>
    <property type="match status" value="1"/>
</dbReference>
<dbReference type="NCBIfam" id="TIGR00544">
    <property type="entry name" value="lgt"/>
    <property type="match status" value="1"/>
</dbReference>
<reference evidence="8" key="2">
    <citation type="journal article" date="2021" name="PeerJ">
        <title>Extensive microbial diversity within the chicken gut microbiome revealed by metagenomics and culture.</title>
        <authorList>
            <person name="Gilroy R."/>
            <person name="Ravi A."/>
            <person name="Getino M."/>
            <person name="Pursley I."/>
            <person name="Horton D.L."/>
            <person name="Alikhan N.F."/>
            <person name="Baker D."/>
            <person name="Gharbi K."/>
            <person name="Hall N."/>
            <person name="Watson M."/>
            <person name="Adriaenssens E.M."/>
            <person name="Foster-Nyarko E."/>
            <person name="Jarju S."/>
            <person name="Secka A."/>
            <person name="Antonio M."/>
            <person name="Oren A."/>
            <person name="Chaudhuri R.R."/>
            <person name="La Ragione R."/>
            <person name="Hildebrand F."/>
            <person name="Pallen M.J."/>
        </authorList>
    </citation>
    <scope>NUCLEOTIDE SEQUENCE</scope>
    <source>
        <strain evidence="8">ChiSjej6B24-2974</strain>
    </source>
</reference>
<dbReference type="AlphaFoldDB" id="A0A9D0ZNI1"/>
<keyword evidence="6 7" id="KW-0472">Membrane</keyword>
<gene>
    <name evidence="7 8" type="primary">lgt</name>
    <name evidence="8" type="ORF">IAA52_10305</name>
</gene>
<feature type="transmembrane region" description="Helical" evidence="7">
    <location>
        <begin position="201"/>
        <end position="219"/>
    </location>
</feature>
<feature type="binding site" evidence="7">
    <location>
        <position position="133"/>
    </location>
    <ligand>
        <name>a 1,2-diacyl-sn-glycero-3-phospho-(1'-sn-glycerol)</name>
        <dbReference type="ChEBI" id="CHEBI:64716"/>
    </ligand>
</feature>
<feature type="transmembrane region" description="Helical" evidence="7">
    <location>
        <begin position="90"/>
        <end position="107"/>
    </location>
</feature>
<dbReference type="EMBL" id="DVFZ01000100">
    <property type="protein sequence ID" value="HIQ83477.1"/>
    <property type="molecule type" value="Genomic_DNA"/>
</dbReference>
<feature type="transmembrane region" description="Helical" evidence="7">
    <location>
        <begin position="167"/>
        <end position="189"/>
    </location>
</feature>
<dbReference type="InterPro" id="IPR001640">
    <property type="entry name" value="Lgt"/>
</dbReference>
<accession>A0A9D0ZNI1</accession>
<organism evidence="8 9">
    <name type="scientific">Candidatus Pullichristensenella stercorigallinarum</name>
    <dbReference type="NCBI Taxonomy" id="2840909"/>
    <lineage>
        <taxon>Bacteria</taxon>
        <taxon>Bacillati</taxon>
        <taxon>Bacillota</taxon>
        <taxon>Clostridia</taxon>
        <taxon>Candidatus Pullichristensenella</taxon>
    </lineage>
</organism>
<dbReference type="PANTHER" id="PTHR30589">
    <property type="entry name" value="PROLIPOPROTEIN DIACYLGLYCERYL TRANSFERASE"/>
    <property type="match status" value="1"/>
</dbReference>
<evidence type="ECO:0000256" key="2">
    <source>
        <dbReference type="ARBA" id="ARBA00022475"/>
    </source>
</evidence>
<comment type="caution">
    <text evidence="8">The sequence shown here is derived from an EMBL/GenBank/DDBJ whole genome shotgun (WGS) entry which is preliminary data.</text>
</comment>
<feature type="transmembrane region" description="Helical" evidence="7">
    <location>
        <begin position="231"/>
        <end position="249"/>
    </location>
</feature>
<proteinExistence type="inferred from homology"/>
<evidence type="ECO:0000256" key="3">
    <source>
        <dbReference type="ARBA" id="ARBA00022679"/>
    </source>
</evidence>
<evidence type="ECO:0000256" key="6">
    <source>
        <dbReference type="ARBA" id="ARBA00023136"/>
    </source>
</evidence>
<name>A0A9D0ZNI1_9FIRM</name>
<feature type="transmembrane region" description="Helical" evidence="7">
    <location>
        <begin position="47"/>
        <end position="70"/>
    </location>
</feature>
<dbReference type="Proteomes" id="UP000824260">
    <property type="component" value="Unassembled WGS sequence"/>
</dbReference>
<evidence type="ECO:0000256" key="7">
    <source>
        <dbReference type="HAMAP-Rule" id="MF_01147"/>
    </source>
</evidence>
<dbReference type="GO" id="GO:0042158">
    <property type="term" value="P:lipoprotein biosynthetic process"/>
    <property type="evidence" value="ECO:0007669"/>
    <property type="project" value="UniProtKB-UniRule"/>
</dbReference>
<dbReference type="EC" id="2.5.1.145" evidence="7"/>
<dbReference type="GO" id="GO:0008961">
    <property type="term" value="F:phosphatidylglycerol-prolipoprotein diacylglyceryl transferase activity"/>
    <property type="evidence" value="ECO:0007669"/>
    <property type="project" value="UniProtKB-UniRule"/>
</dbReference>
<dbReference type="PANTHER" id="PTHR30589:SF0">
    <property type="entry name" value="PHOSPHATIDYLGLYCEROL--PROLIPOPROTEIN DIACYLGLYCERYL TRANSFERASE"/>
    <property type="match status" value="1"/>
</dbReference>